<name>A0A084SKD8_9BACT</name>
<dbReference type="Proteomes" id="UP000028547">
    <property type="component" value="Unassembled WGS sequence"/>
</dbReference>
<dbReference type="EMBL" id="JPMI01000272">
    <property type="protein sequence ID" value="KFA88923.1"/>
    <property type="molecule type" value="Genomic_DNA"/>
</dbReference>
<evidence type="ECO:0000313" key="1">
    <source>
        <dbReference type="EMBL" id="KFA88923.1"/>
    </source>
</evidence>
<reference evidence="1 2" key="1">
    <citation type="submission" date="2014-07" db="EMBL/GenBank/DDBJ databases">
        <title>Draft Genome Sequence of Gephyronic Acid Producer, Cystobacter violaceus Strain Cb vi76.</title>
        <authorList>
            <person name="Stevens D.C."/>
            <person name="Young J."/>
            <person name="Carmichael R."/>
            <person name="Tan J."/>
            <person name="Taylor R.E."/>
        </authorList>
    </citation>
    <scope>NUCLEOTIDE SEQUENCE [LARGE SCALE GENOMIC DNA]</scope>
    <source>
        <strain evidence="1 2">Cb vi76</strain>
    </source>
</reference>
<organism evidence="1 2">
    <name type="scientific">Archangium violaceum Cb vi76</name>
    <dbReference type="NCBI Taxonomy" id="1406225"/>
    <lineage>
        <taxon>Bacteria</taxon>
        <taxon>Pseudomonadati</taxon>
        <taxon>Myxococcota</taxon>
        <taxon>Myxococcia</taxon>
        <taxon>Myxococcales</taxon>
        <taxon>Cystobacterineae</taxon>
        <taxon>Archangiaceae</taxon>
        <taxon>Archangium</taxon>
    </lineage>
</organism>
<comment type="caution">
    <text evidence="1">The sequence shown here is derived from an EMBL/GenBank/DDBJ whole genome shotgun (WGS) entry which is preliminary data.</text>
</comment>
<dbReference type="AlphaFoldDB" id="A0A084SKD8"/>
<accession>A0A084SKD8</accession>
<proteinExistence type="predicted"/>
<evidence type="ECO:0000313" key="2">
    <source>
        <dbReference type="Proteomes" id="UP000028547"/>
    </source>
</evidence>
<protein>
    <submittedName>
        <fullName evidence="1">Uncharacterized protein</fullName>
    </submittedName>
</protein>
<gene>
    <name evidence="1" type="ORF">Q664_38100</name>
</gene>
<sequence>MLFMSFWGVGPPPGECHGNLETVFVVKHGRPTVWETLRQFAHELPAHQTCDATATLRLSHQPAEDLHCCDVIRTKLIR</sequence>